<keyword evidence="3 5" id="KW-0813">Transport</keyword>
<evidence type="ECO:0000313" key="7">
    <source>
        <dbReference type="EMBL" id="ANM86753.1"/>
    </source>
</evidence>
<dbReference type="InterPro" id="IPR000049">
    <property type="entry name" value="ET-Flavoprotein_bsu_CS"/>
</dbReference>
<comment type="subcellular location">
    <subcellularLocation>
        <location evidence="1 5">Mitochondrion matrix</location>
    </subcellularLocation>
</comment>
<evidence type="ECO:0000256" key="4">
    <source>
        <dbReference type="ARBA" id="ARBA00022982"/>
    </source>
</evidence>
<feature type="domain" description="Electron transfer flavoprotein alpha/beta-subunit N-terminal" evidence="6">
    <location>
        <begin position="37"/>
        <end position="228"/>
    </location>
</feature>
<dbReference type="Gene3D" id="3.40.50.620">
    <property type="entry name" value="HUPs"/>
    <property type="match status" value="1"/>
</dbReference>
<sequence length="265" mass="28669">MSQPIPTPPKLAKGFRVLVGVKRVIDYAVKVRVAGDGSGVVKKNVKHSMNPFDEIALEEAVRMKESGVAGEVVAVSIGPKEASETLRTACAMGADRAIHIISDCDVEPLAIAKVLSKIVSVEQPNVVIVGKQSIDDDSNQTGQMLAGLLSWPQGTFASSVTFEKEEKDRALVSREVDEGEESLRLTIPCVITADLRLNEPRYATLPNIMKAKRKKITTVDIGKLGVDVKPRFEVLRVMEPPTRKAGSVVESVDELLKGMREAGTL</sequence>
<dbReference type="FunFam" id="3.40.50.620:FF:000011">
    <property type="entry name" value="Electron transfer flavoprotein subunit beta"/>
    <property type="match status" value="1"/>
</dbReference>
<accession>A0A192ZIK1</accession>
<comment type="subunit">
    <text evidence="5">Heterodimer of an alpha and a beta subunit.</text>
</comment>
<evidence type="ECO:0000259" key="6">
    <source>
        <dbReference type="SMART" id="SM00893"/>
    </source>
</evidence>
<evidence type="ECO:0000256" key="3">
    <source>
        <dbReference type="ARBA" id="ARBA00022448"/>
    </source>
</evidence>
<reference evidence="7" key="1">
    <citation type="journal article" date="2016" name="Mol. Biol. Evol.">
        <title>Novel hydrogenosomes in the microaerophilic jakobid Stygiella incarcerata.</title>
        <authorList>
            <person name="Leger M.M."/>
            <person name="Eme L."/>
            <person name="Hug L.A."/>
            <person name="Roger A.J."/>
        </authorList>
    </citation>
    <scope>NUCLEOTIDE SEQUENCE</scope>
</reference>
<dbReference type="InterPro" id="IPR012255">
    <property type="entry name" value="ETF_b"/>
</dbReference>
<gene>
    <name evidence="7" type="primary">ETFB</name>
</gene>
<dbReference type="PANTHER" id="PTHR21294">
    <property type="entry name" value="ELECTRON TRANSFER FLAVOPROTEIN BETA-SUBUNIT"/>
    <property type="match status" value="1"/>
</dbReference>
<dbReference type="InterPro" id="IPR014730">
    <property type="entry name" value="ETF_a/b_N"/>
</dbReference>
<proteinExistence type="evidence at transcript level"/>
<dbReference type="PANTHER" id="PTHR21294:SF8">
    <property type="entry name" value="ELECTRON TRANSFER FLAVOPROTEIN SUBUNIT BETA"/>
    <property type="match status" value="1"/>
</dbReference>
<dbReference type="InterPro" id="IPR033948">
    <property type="entry name" value="ETF_beta_N"/>
</dbReference>
<dbReference type="PIRSF" id="PIRSF000090">
    <property type="entry name" value="Beta-ETF"/>
    <property type="match status" value="1"/>
</dbReference>
<comment type="similarity">
    <text evidence="2 5">Belongs to the ETF beta-subunit/FixA family.</text>
</comment>
<dbReference type="GO" id="GO:0046395">
    <property type="term" value="P:carboxylic acid catabolic process"/>
    <property type="evidence" value="ECO:0007669"/>
    <property type="project" value="UniProtKB-ARBA"/>
</dbReference>
<dbReference type="InterPro" id="IPR014729">
    <property type="entry name" value="Rossmann-like_a/b/a_fold"/>
</dbReference>
<protein>
    <recommendedName>
        <fullName evidence="5">Electron transfer flavoprotein subunit beta</fullName>
        <shortName evidence="5">Beta-ETF</shortName>
    </recommendedName>
</protein>
<keyword evidence="4 5" id="KW-0249">Electron transport</keyword>
<evidence type="ECO:0000256" key="1">
    <source>
        <dbReference type="ARBA" id="ARBA00004305"/>
    </source>
</evidence>
<dbReference type="EMBL" id="KT984533">
    <property type="protein sequence ID" value="ANM86753.1"/>
    <property type="molecule type" value="mRNA"/>
</dbReference>
<dbReference type="PROSITE" id="PS01065">
    <property type="entry name" value="ETF_BETA"/>
    <property type="match status" value="1"/>
</dbReference>
<evidence type="ECO:0000256" key="5">
    <source>
        <dbReference type="PIRNR" id="PIRNR000090"/>
    </source>
</evidence>
<dbReference type="AlphaFoldDB" id="A0A192ZIK1"/>
<dbReference type="Pfam" id="PF01012">
    <property type="entry name" value="ETF"/>
    <property type="match status" value="1"/>
</dbReference>
<dbReference type="GO" id="GO:0009055">
    <property type="term" value="F:electron transfer activity"/>
    <property type="evidence" value="ECO:0007669"/>
    <property type="project" value="InterPro"/>
</dbReference>
<evidence type="ECO:0000256" key="2">
    <source>
        <dbReference type="ARBA" id="ARBA00007557"/>
    </source>
</evidence>
<dbReference type="SMART" id="SM00893">
    <property type="entry name" value="ETF"/>
    <property type="match status" value="1"/>
</dbReference>
<name>A0A192ZIK1_9EUKA</name>
<comment type="function">
    <text evidence="5">The electron transfer flavoprotein serves as a specific electron acceptor for several dehydrogenases, including five acyl-CoA dehydrogenases, glutaryl-CoA and sarcosine dehydrogenase. It transfers the electrons to the main mitochondrial respiratory chain via ETF-ubiquinone oxidoreductase (ETF dehydrogenase).</text>
</comment>
<keyword evidence="5" id="KW-0496">Mitochondrion</keyword>
<dbReference type="SUPFAM" id="SSF52402">
    <property type="entry name" value="Adenine nucleotide alpha hydrolases-like"/>
    <property type="match status" value="1"/>
</dbReference>
<dbReference type="GO" id="GO:0005759">
    <property type="term" value="C:mitochondrial matrix"/>
    <property type="evidence" value="ECO:0007669"/>
    <property type="project" value="UniProtKB-SubCell"/>
</dbReference>
<organism evidence="7">
    <name type="scientific">Stygiella incarcerata</name>
    <dbReference type="NCBI Taxonomy" id="1712417"/>
    <lineage>
        <taxon>Eukaryota</taxon>
        <taxon>Discoba</taxon>
        <taxon>Jakobida</taxon>
        <taxon>Andalucina</taxon>
        <taxon>Stygiellidae</taxon>
        <taxon>Stygiella</taxon>
    </lineage>
</organism>
<dbReference type="CDD" id="cd01714">
    <property type="entry name" value="ETF_beta"/>
    <property type="match status" value="1"/>
</dbReference>